<accession>A0AB39V8E4</accession>
<dbReference type="SUPFAM" id="SSF52743">
    <property type="entry name" value="Subtilisin-like"/>
    <property type="match status" value="1"/>
</dbReference>
<evidence type="ECO:0000259" key="5">
    <source>
        <dbReference type="Pfam" id="PF00082"/>
    </source>
</evidence>
<dbReference type="GO" id="GO:0006508">
    <property type="term" value="P:proteolysis"/>
    <property type="evidence" value="ECO:0007669"/>
    <property type="project" value="UniProtKB-KW"/>
</dbReference>
<dbReference type="RefSeq" id="WP_369712382.1">
    <property type="nucleotide sequence ID" value="NZ_CP165646.1"/>
</dbReference>
<keyword evidence="1" id="KW-0645">Protease</keyword>
<feature type="chain" id="PRO_5044282785" evidence="4">
    <location>
        <begin position="21"/>
        <end position="634"/>
    </location>
</feature>
<dbReference type="Pfam" id="PF00082">
    <property type="entry name" value="Peptidase_S8"/>
    <property type="match status" value="1"/>
</dbReference>
<organism evidence="6">
    <name type="scientific">Leptotrichia mesophila</name>
    <dbReference type="NCBI Taxonomy" id="3239303"/>
    <lineage>
        <taxon>Bacteria</taxon>
        <taxon>Fusobacteriati</taxon>
        <taxon>Fusobacteriota</taxon>
        <taxon>Fusobacteriia</taxon>
        <taxon>Fusobacteriales</taxon>
        <taxon>Leptotrichiaceae</taxon>
        <taxon>Leptotrichia</taxon>
    </lineage>
</organism>
<dbReference type="PROSITE" id="PS00138">
    <property type="entry name" value="SUBTILASE_SER"/>
    <property type="match status" value="1"/>
</dbReference>
<protein>
    <submittedName>
        <fullName evidence="6">S8 family serine peptidase</fullName>
    </submittedName>
</protein>
<dbReference type="EMBL" id="CP165646">
    <property type="protein sequence ID" value="XDU63967.1"/>
    <property type="molecule type" value="Genomic_DNA"/>
</dbReference>
<evidence type="ECO:0000256" key="1">
    <source>
        <dbReference type="ARBA" id="ARBA00022670"/>
    </source>
</evidence>
<gene>
    <name evidence="6" type="ORF">AB8B23_08475</name>
</gene>
<keyword evidence="2" id="KW-0378">Hydrolase</keyword>
<dbReference type="InterPro" id="IPR036852">
    <property type="entry name" value="Peptidase_S8/S53_dom_sf"/>
</dbReference>
<dbReference type="GO" id="GO:0004252">
    <property type="term" value="F:serine-type endopeptidase activity"/>
    <property type="evidence" value="ECO:0007669"/>
    <property type="project" value="InterPro"/>
</dbReference>
<evidence type="ECO:0000256" key="3">
    <source>
        <dbReference type="ARBA" id="ARBA00022825"/>
    </source>
</evidence>
<keyword evidence="3" id="KW-0720">Serine protease</keyword>
<dbReference type="KEGG" id="lmes:AB8B23_08475"/>
<dbReference type="AlphaFoldDB" id="A0AB39V8E4"/>
<proteinExistence type="predicted"/>
<feature type="domain" description="Peptidase S8/S53" evidence="5">
    <location>
        <begin position="347"/>
        <end position="398"/>
    </location>
</feature>
<dbReference type="InterPro" id="IPR023828">
    <property type="entry name" value="Peptidase_S8_Ser-AS"/>
</dbReference>
<reference evidence="6" key="1">
    <citation type="submission" date="2024-07" db="EMBL/GenBank/DDBJ databases">
        <authorList>
            <person name="Li X.-J."/>
            <person name="Wang X."/>
        </authorList>
    </citation>
    <scope>NUCLEOTIDE SEQUENCE</scope>
    <source>
        <strain evidence="6">HSP-342</strain>
    </source>
</reference>
<evidence type="ECO:0000256" key="4">
    <source>
        <dbReference type="SAM" id="SignalP"/>
    </source>
</evidence>
<evidence type="ECO:0000313" key="6">
    <source>
        <dbReference type="EMBL" id="XDU63967.1"/>
    </source>
</evidence>
<dbReference type="Gene3D" id="3.40.50.200">
    <property type="entry name" value="Peptidase S8/S53 domain"/>
    <property type="match status" value="1"/>
</dbReference>
<evidence type="ECO:0000256" key="2">
    <source>
        <dbReference type="ARBA" id="ARBA00022801"/>
    </source>
</evidence>
<sequence length="634" mass="71342">MNRKTIASLTILIASLNVKAAKLVFTLEKTPTYNKTDKKFIKYVKYKNQAVEYSDGIGITDGTLDFENLEMYAGYKEKPKLWVYDGWKTNSYVKSSEYSGGHLVEVYRAFSLGAGGMGKYKDNVYSTVLIAESPLLPKGLFSSSYTIQDDYKHYLGKNSIYFGNVINEIAVGDVASPRFYSGKTTDNIWLIFQSMGNPVRANSKDWIVKNTDGSLINTVIPTFETIHFGMFGEEIQKLMRSEKVRVGQYACSRDEYQNSLKDVTSLITELIRKNVRTDTAAGLGGVMDNGKKEELRCVFPAAKEDSIVYPLYSRANSVYENGQVMRFQKGNKLKMDDGSIIPDWTIVSGTSYSSPRITGGARQVAELFPGITYHEVKQFIFTTASRENDNLDNILGWGIADIGKAKRGIGSLNAGLVEEQKFFTGMYDRVKGKDGMPFFWAEIQEGKEWNWDNDIQGSMTKKPQGKTCYNMLVDTVDKNTGYTNATGEKNAIIENMCIQNFIPSEKNFYKDINDIETLTGLRKAGKGRLNIFGKVEIDGVIQVLEGEMSIYSDVNTEIEVYENSKILVNSDKNRKINIKKIAVLGGNIDLKGNVNIGEMYLENGELKNISAEDNVIVRKLYHRLYNILRQTKKI</sequence>
<keyword evidence="4" id="KW-0732">Signal</keyword>
<dbReference type="InterPro" id="IPR000209">
    <property type="entry name" value="Peptidase_S8/S53_dom"/>
</dbReference>
<name>A0AB39V8E4_9FUSO</name>
<feature type="signal peptide" evidence="4">
    <location>
        <begin position="1"/>
        <end position="20"/>
    </location>
</feature>